<gene>
    <name evidence="2" type="ORF">Pfra01_000444900</name>
</gene>
<evidence type="ECO:0000256" key="1">
    <source>
        <dbReference type="SAM" id="MobiDB-lite"/>
    </source>
</evidence>
<dbReference type="OrthoDB" id="163248at2759"/>
<evidence type="ECO:0000313" key="2">
    <source>
        <dbReference type="EMBL" id="GMF25187.1"/>
    </source>
</evidence>
<keyword evidence="3" id="KW-1185">Reference proteome</keyword>
<sequence length="147" mass="16204">MKAWQGIAERLNKLPSFNMESVNSKSCQNQFNTLMARHCMQEAESAKASGIDKDCLRKKTIKGSDTKDCAGAVVCELAMQHLIEQRLADAKRPADTEENSELLPTDTATPPISKKTPTKLKHAIMAFLVPLMESQVEQTQGIQAVLC</sequence>
<feature type="region of interest" description="Disordered" evidence="1">
    <location>
        <begin position="88"/>
        <end position="114"/>
    </location>
</feature>
<protein>
    <submittedName>
        <fullName evidence="2">Unnamed protein product</fullName>
    </submittedName>
</protein>
<proteinExistence type="predicted"/>
<evidence type="ECO:0000313" key="3">
    <source>
        <dbReference type="Proteomes" id="UP001165121"/>
    </source>
</evidence>
<accession>A0A9W6U4S8</accession>
<comment type="caution">
    <text evidence="2">The sequence shown here is derived from an EMBL/GenBank/DDBJ whole genome shotgun (WGS) entry which is preliminary data.</text>
</comment>
<dbReference type="Proteomes" id="UP001165121">
    <property type="component" value="Unassembled WGS sequence"/>
</dbReference>
<name>A0A9W6U4S8_9STRA</name>
<dbReference type="EMBL" id="BSXT01000349">
    <property type="protein sequence ID" value="GMF25187.1"/>
    <property type="molecule type" value="Genomic_DNA"/>
</dbReference>
<organism evidence="2 3">
    <name type="scientific">Phytophthora fragariaefolia</name>
    <dbReference type="NCBI Taxonomy" id="1490495"/>
    <lineage>
        <taxon>Eukaryota</taxon>
        <taxon>Sar</taxon>
        <taxon>Stramenopiles</taxon>
        <taxon>Oomycota</taxon>
        <taxon>Peronosporomycetes</taxon>
        <taxon>Peronosporales</taxon>
        <taxon>Peronosporaceae</taxon>
        <taxon>Phytophthora</taxon>
    </lineage>
</organism>
<dbReference type="AlphaFoldDB" id="A0A9W6U4S8"/>
<reference evidence="2" key="1">
    <citation type="submission" date="2023-04" db="EMBL/GenBank/DDBJ databases">
        <title>Phytophthora fragariaefolia NBRC 109709.</title>
        <authorList>
            <person name="Ichikawa N."/>
            <person name="Sato H."/>
            <person name="Tonouchi N."/>
        </authorList>
    </citation>
    <scope>NUCLEOTIDE SEQUENCE</scope>
    <source>
        <strain evidence="2">NBRC 109709</strain>
    </source>
</reference>